<evidence type="ECO:0000256" key="7">
    <source>
        <dbReference type="RuleBase" id="RU000461"/>
    </source>
</evidence>
<dbReference type="PROSITE" id="PS00086">
    <property type="entry name" value="CYTOCHROME_P450"/>
    <property type="match status" value="1"/>
</dbReference>
<protein>
    <recommendedName>
        <fullName evidence="11">Cytochrome P450 3A17</fullName>
    </recommendedName>
</protein>
<evidence type="ECO:0000256" key="3">
    <source>
        <dbReference type="ARBA" id="ARBA00022617"/>
    </source>
</evidence>
<dbReference type="InterPro" id="IPR036396">
    <property type="entry name" value="Cyt_P450_sf"/>
</dbReference>
<dbReference type="GO" id="GO:0005506">
    <property type="term" value="F:iron ion binding"/>
    <property type="evidence" value="ECO:0007669"/>
    <property type="project" value="InterPro"/>
</dbReference>
<sequence>MSSVGLIKVGFESWSGRWQHHGDALHAIGLVFLLVVAYGVAQAVYRVWFHPLSKFPGPLLLSLTALPAAYSNFVEGTWVRRVPKLHQKYGPAVRIGPNHVSLDGSIGWPEVFGRRPGGKAEFQKQPPIFKDDHEPLITASHQNHRRQRRQLGHAFSDAALAQQESIISKYVDMMLDRLSSRAQEGETVNIVEWLNFATFDIIGDLVFSESFSCLENNGYHPWIMSIFHGIQGFALRRFSLSYPLIGWLVDKSDGNLLSSSVARVRSSAKDKARARLGHGVGPVGGHQDIMAHMMKKTRTGGDGLSEGEALANAPTLVIAGSETTATALSGLCFYLSRNPHAYAMLANEIRTAFASEQDINLINTASLEYLQACINEILRVYPPAAETGARVSPGDMVDGKFVPAGTLLSVYQWATFQNPANFVEPESYIPERWLPATHARYEKRFEADNRAVFKPFSYGPRDCIGKNLAYSEMRLIICRLFYRFDFELAHNQDGWHEDQKVFGIWQKSPLYLKIQRRGADA</sequence>
<dbReference type="InterPro" id="IPR017972">
    <property type="entry name" value="Cyt_P450_CS"/>
</dbReference>
<evidence type="ECO:0008006" key="11">
    <source>
        <dbReference type="Google" id="ProtNLM"/>
    </source>
</evidence>
<comment type="cofactor">
    <cofactor evidence="1 6">
        <name>heme</name>
        <dbReference type="ChEBI" id="CHEBI:30413"/>
    </cofactor>
</comment>
<organism evidence="9 10">
    <name type="scientific">Ophiocordyceps sinensis</name>
    <dbReference type="NCBI Taxonomy" id="72228"/>
    <lineage>
        <taxon>Eukaryota</taxon>
        <taxon>Fungi</taxon>
        <taxon>Dikarya</taxon>
        <taxon>Ascomycota</taxon>
        <taxon>Pezizomycotina</taxon>
        <taxon>Sordariomycetes</taxon>
        <taxon>Hypocreomycetidae</taxon>
        <taxon>Hypocreales</taxon>
        <taxon>Ophiocordycipitaceae</taxon>
        <taxon>Ophiocordyceps</taxon>
    </lineage>
</organism>
<keyword evidence="8" id="KW-1133">Transmembrane helix</keyword>
<dbReference type="OrthoDB" id="1470350at2759"/>
<evidence type="ECO:0000256" key="1">
    <source>
        <dbReference type="ARBA" id="ARBA00001971"/>
    </source>
</evidence>
<dbReference type="InterPro" id="IPR001128">
    <property type="entry name" value="Cyt_P450"/>
</dbReference>
<dbReference type="Proteomes" id="UP000557566">
    <property type="component" value="Unassembled WGS sequence"/>
</dbReference>
<keyword evidence="5 6" id="KW-0408">Iron</keyword>
<dbReference type="Gene3D" id="1.10.630.10">
    <property type="entry name" value="Cytochrome P450"/>
    <property type="match status" value="1"/>
</dbReference>
<reference evidence="9 10" key="1">
    <citation type="journal article" date="2020" name="Genome Biol. Evol.">
        <title>A new high-quality draft genome assembly of the Chinese cordyceps Ophiocordyceps sinensis.</title>
        <authorList>
            <person name="Shu R."/>
            <person name="Zhang J."/>
            <person name="Meng Q."/>
            <person name="Zhang H."/>
            <person name="Zhou G."/>
            <person name="Li M."/>
            <person name="Wu P."/>
            <person name="Zhao Y."/>
            <person name="Chen C."/>
            <person name="Qin Q."/>
        </authorList>
    </citation>
    <scope>NUCLEOTIDE SEQUENCE [LARGE SCALE GENOMIC DNA]</scope>
    <source>
        <strain evidence="9 10">IOZ07</strain>
    </source>
</reference>
<evidence type="ECO:0000313" key="9">
    <source>
        <dbReference type="EMBL" id="KAF4508229.1"/>
    </source>
</evidence>
<dbReference type="GO" id="GO:0020037">
    <property type="term" value="F:heme binding"/>
    <property type="evidence" value="ECO:0007669"/>
    <property type="project" value="InterPro"/>
</dbReference>
<keyword evidence="3 6" id="KW-0349">Heme</keyword>
<dbReference type="GO" id="GO:0004497">
    <property type="term" value="F:monooxygenase activity"/>
    <property type="evidence" value="ECO:0007669"/>
    <property type="project" value="UniProtKB-KW"/>
</dbReference>
<dbReference type="AlphaFoldDB" id="A0A8H4PPU1"/>
<evidence type="ECO:0000256" key="2">
    <source>
        <dbReference type="ARBA" id="ARBA00010617"/>
    </source>
</evidence>
<dbReference type="PRINTS" id="PR00385">
    <property type="entry name" value="P450"/>
</dbReference>
<keyword evidence="10" id="KW-1185">Reference proteome</keyword>
<evidence type="ECO:0000313" key="10">
    <source>
        <dbReference type="Proteomes" id="UP000557566"/>
    </source>
</evidence>
<proteinExistence type="inferred from homology"/>
<comment type="caution">
    <text evidence="9">The sequence shown here is derived from an EMBL/GenBank/DDBJ whole genome shotgun (WGS) entry which is preliminary data.</text>
</comment>
<dbReference type="PRINTS" id="PR00463">
    <property type="entry name" value="EP450I"/>
</dbReference>
<evidence type="ECO:0000256" key="6">
    <source>
        <dbReference type="PIRSR" id="PIRSR602401-1"/>
    </source>
</evidence>
<dbReference type="Pfam" id="PF00067">
    <property type="entry name" value="p450"/>
    <property type="match status" value="1"/>
</dbReference>
<feature type="transmembrane region" description="Helical" evidence="8">
    <location>
        <begin position="24"/>
        <end position="45"/>
    </location>
</feature>
<keyword evidence="8" id="KW-0812">Transmembrane</keyword>
<gene>
    <name evidence="9" type="ORF">G6O67_004636</name>
</gene>
<dbReference type="InterPro" id="IPR050121">
    <property type="entry name" value="Cytochrome_P450_monoxygenase"/>
</dbReference>
<keyword evidence="4 6" id="KW-0479">Metal-binding</keyword>
<keyword evidence="7" id="KW-0560">Oxidoreductase</keyword>
<dbReference type="PANTHER" id="PTHR24305">
    <property type="entry name" value="CYTOCHROME P450"/>
    <property type="match status" value="1"/>
</dbReference>
<dbReference type="EMBL" id="JAAVMX010000005">
    <property type="protein sequence ID" value="KAF4508229.1"/>
    <property type="molecule type" value="Genomic_DNA"/>
</dbReference>
<evidence type="ECO:0000256" key="4">
    <source>
        <dbReference type="ARBA" id="ARBA00022723"/>
    </source>
</evidence>
<name>A0A8H4PPU1_9HYPO</name>
<dbReference type="CDD" id="cd11058">
    <property type="entry name" value="CYP60B-like"/>
    <property type="match status" value="1"/>
</dbReference>
<comment type="similarity">
    <text evidence="2 7">Belongs to the cytochrome P450 family.</text>
</comment>
<keyword evidence="8" id="KW-0472">Membrane</keyword>
<accession>A0A8H4PPU1</accession>
<feature type="binding site" description="axial binding residue" evidence="6">
    <location>
        <position position="463"/>
    </location>
    <ligand>
        <name>heme</name>
        <dbReference type="ChEBI" id="CHEBI:30413"/>
    </ligand>
    <ligandPart>
        <name>Fe</name>
        <dbReference type="ChEBI" id="CHEBI:18248"/>
    </ligandPart>
</feature>
<dbReference type="SUPFAM" id="SSF48264">
    <property type="entry name" value="Cytochrome P450"/>
    <property type="match status" value="1"/>
</dbReference>
<dbReference type="InterPro" id="IPR002401">
    <property type="entry name" value="Cyt_P450_E_grp-I"/>
</dbReference>
<keyword evidence="7" id="KW-0503">Monooxygenase</keyword>
<evidence type="ECO:0000256" key="5">
    <source>
        <dbReference type="ARBA" id="ARBA00023004"/>
    </source>
</evidence>
<dbReference type="GO" id="GO:0016705">
    <property type="term" value="F:oxidoreductase activity, acting on paired donors, with incorporation or reduction of molecular oxygen"/>
    <property type="evidence" value="ECO:0007669"/>
    <property type="project" value="InterPro"/>
</dbReference>
<evidence type="ECO:0000256" key="8">
    <source>
        <dbReference type="SAM" id="Phobius"/>
    </source>
</evidence>
<dbReference type="PANTHER" id="PTHR24305:SF210">
    <property type="entry name" value="CYTOCHROME P450 MONOOXYGENASE ASQL-RELATED"/>
    <property type="match status" value="1"/>
</dbReference>